<protein>
    <recommendedName>
        <fullName evidence="4">Lipoprotein</fullName>
    </recommendedName>
</protein>
<evidence type="ECO:0000313" key="3">
    <source>
        <dbReference type="Proteomes" id="UP001183410"/>
    </source>
</evidence>
<dbReference type="PROSITE" id="PS51257">
    <property type="entry name" value="PROKAR_LIPOPROTEIN"/>
    <property type="match status" value="1"/>
</dbReference>
<gene>
    <name evidence="2" type="ORF">RM844_24795</name>
</gene>
<name>A0ABU2JX08_9ACTN</name>
<dbReference type="EMBL" id="JAVREO010000017">
    <property type="protein sequence ID" value="MDT0269504.1"/>
    <property type="molecule type" value="Genomic_DNA"/>
</dbReference>
<dbReference type="RefSeq" id="WP_311669585.1">
    <property type="nucleotide sequence ID" value="NZ_JAVREO010000017.1"/>
</dbReference>
<evidence type="ECO:0008006" key="4">
    <source>
        <dbReference type="Google" id="ProtNLM"/>
    </source>
</evidence>
<proteinExistence type="predicted"/>
<comment type="caution">
    <text evidence="2">The sequence shown here is derived from an EMBL/GenBank/DDBJ whole genome shotgun (WGS) entry which is preliminary data.</text>
</comment>
<feature type="signal peptide" evidence="1">
    <location>
        <begin position="1"/>
        <end position="35"/>
    </location>
</feature>
<organism evidence="2 3">
    <name type="scientific">Streptomyces chisholmiae</name>
    <dbReference type="NCBI Taxonomy" id="3075540"/>
    <lineage>
        <taxon>Bacteria</taxon>
        <taxon>Bacillati</taxon>
        <taxon>Actinomycetota</taxon>
        <taxon>Actinomycetes</taxon>
        <taxon>Kitasatosporales</taxon>
        <taxon>Streptomycetaceae</taxon>
        <taxon>Streptomyces</taxon>
    </lineage>
</organism>
<dbReference type="Proteomes" id="UP001183410">
    <property type="component" value="Unassembled WGS sequence"/>
</dbReference>
<evidence type="ECO:0000313" key="2">
    <source>
        <dbReference type="EMBL" id="MDT0269504.1"/>
    </source>
</evidence>
<feature type="chain" id="PRO_5045253017" description="Lipoprotein" evidence="1">
    <location>
        <begin position="36"/>
        <end position="197"/>
    </location>
</feature>
<accession>A0ABU2JX08</accession>
<keyword evidence="1" id="KW-0732">Signal</keyword>
<sequence>MTTRPPRRPGSRRPGPAAVPLAFAGVLLCALAGCASDDGADDEVAGVATATADASGDDETAAHTAALTDLYQRYWDARVAVENSGELDPAGFDGILAPDVTEQELTRVRSFADAGLHREGEPLVADVTVTVDGDTARLESCVSERDWPVVHGDEVLPDVVPEELRAPHPHALTATLTQGAWLIDGSLPMEEATISCS</sequence>
<evidence type="ECO:0000256" key="1">
    <source>
        <dbReference type="SAM" id="SignalP"/>
    </source>
</evidence>
<keyword evidence="3" id="KW-1185">Reference proteome</keyword>
<reference evidence="3" key="1">
    <citation type="submission" date="2023-07" db="EMBL/GenBank/DDBJ databases">
        <title>30 novel species of actinomycetes from the DSMZ collection.</title>
        <authorList>
            <person name="Nouioui I."/>
        </authorList>
    </citation>
    <scope>NUCLEOTIDE SEQUENCE [LARGE SCALE GENOMIC DNA]</scope>
    <source>
        <strain evidence="3">DSM 44915</strain>
    </source>
</reference>